<evidence type="ECO:0000313" key="2">
    <source>
        <dbReference type="Proteomes" id="UP000054516"/>
    </source>
</evidence>
<sequence>MRYRIRLQRLRANVRGFHAGQARFRPIPAQRFSITAPPNATQSQILSELNKYASRAAEQAHGNTFKLSGVALLASRDFTSWLDDEDFMSTFLKTLLGPMNTGKTRAWSLHVLSGITDGLGPCNLSGECPSGFSVLCGPASKILPGLWANDGISGTTQDSAAHISLVTNPLVKIPGVLEVTVPLANTVFQNGRRSSLYASRWDIGTNGSMVLQLKCSKTNQRIAGGGYSVSPTSSIIPLLPLTQPRRIVSSFGNIVRQVEVDDSITSASKELETIIPEILEKRAQHESTSSPGPIGVWCWVIPPYCMGIKKFDNLNLFKAGSSQSETDVALSSMELFSDLLSSGCRLHKILSGGGGWGQKQGLLSLDPEASPSWASSDNDMELFIKSFNEGISGPSAYDVAPPGSYLMFCIEPHMTEMKAQSSQLLASMKTLALGVAPGPEYTPSSDHHSDLVEIIDNYFGISSVRGLFLKTTREYAGISSSDEVARKSVTTKVDVPGAYFCI</sequence>
<keyword evidence="2" id="KW-1185">Reference proteome</keyword>
<dbReference type="AlphaFoldDB" id="A0A1W2TB09"/>
<accession>A0A1W2TB09</accession>
<gene>
    <name evidence="1" type="ORF">SAMD00023353_0801230</name>
</gene>
<organism evidence="1">
    <name type="scientific">Rosellinia necatrix</name>
    <name type="common">White root-rot fungus</name>
    <dbReference type="NCBI Taxonomy" id="77044"/>
    <lineage>
        <taxon>Eukaryota</taxon>
        <taxon>Fungi</taxon>
        <taxon>Dikarya</taxon>
        <taxon>Ascomycota</taxon>
        <taxon>Pezizomycotina</taxon>
        <taxon>Sordariomycetes</taxon>
        <taxon>Xylariomycetidae</taxon>
        <taxon>Xylariales</taxon>
        <taxon>Xylariaceae</taxon>
        <taxon>Rosellinia</taxon>
    </lineage>
</organism>
<proteinExistence type="predicted"/>
<dbReference type="EMBL" id="DF977453">
    <property type="protein sequence ID" value="GAP84810.1"/>
    <property type="molecule type" value="Genomic_DNA"/>
</dbReference>
<dbReference type="OMA" id="VWAMVTP"/>
<reference evidence="1" key="1">
    <citation type="submission" date="2016-03" db="EMBL/GenBank/DDBJ databases">
        <title>Draft genome sequence of Rosellinia necatrix.</title>
        <authorList>
            <person name="Kanematsu S."/>
        </authorList>
    </citation>
    <scope>NUCLEOTIDE SEQUENCE [LARGE SCALE GENOMIC DNA]</scope>
    <source>
        <strain evidence="1">W97</strain>
    </source>
</reference>
<name>A0A1W2TB09_ROSNE</name>
<dbReference type="OrthoDB" id="1744869at2759"/>
<dbReference type="Proteomes" id="UP000054516">
    <property type="component" value="Unassembled WGS sequence"/>
</dbReference>
<protein>
    <submittedName>
        <fullName evidence="1">Putative v-type c subunit family protein</fullName>
    </submittedName>
</protein>
<dbReference type="STRING" id="77044.A0A1W2TB09"/>
<evidence type="ECO:0000313" key="1">
    <source>
        <dbReference type="EMBL" id="GAP84810.1"/>
    </source>
</evidence>